<reference evidence="4" key="1">
    <citation type="journal article" date="2009" name="Science">
        <title>The B73 maize genome: complexity, diversity, and dynamics.</title>
        <authorList>
            <person name="Schnable P.S."/>
            <person name="Ware D."/>
            <person name="Fulton R.S."/>
            <person name="Stein J.C."/>
            <person name="Wei F."/>
            <person name="Pasternak S."/>
            <person name="Liang C."/>
            <person name="Zhang J."/>
            <person name="Fulton L."/>
            <person name="Graves T.A."/>
            <person name="Minx P."/>
            <person name="Reily A.D."/>
            <person name="Courtney L."/>
            <person name="Kruchowski S.S."/>
            <person name="Tomlinson C."/>
            <person name="Strong C."/>
            <person name="Delehaunty K."/>
            <person name="Fronick C."/>
            <person name="Courtney B."/>
            <person name="Rock S.M."/>
            <person name="Belter E."/>
            <person name="Du F."/>
            <person name="Kim K."/>
            <person name="Abbott R.M."/>
            <person name="Cotton M."/>
            <person name="Levy A."/>
            <person name="Marchetto P."/>
            <person name="Ochoa K."/>
            <person name="Jackson S.M."/>
            <person name="Gillam B."/>
            <person name="Chen W."/>
            <person name="Yan L."/>
            <person name="Higginbotham J."/>
            <person name="Cardenas M."/>
            <person name="Waligorski J."/>
            <person name="Applebaum E."/>
            <person name="Phelps L."/>
            <person name="Falcone J."/>
            <person name="Kanchi K."/>
            <person name="Thane T."/>
            <person name="Scimone A."/>
            <person name="Thane N."/>
            <person name="Henke J."/>
            <person name="Wang T."/>
            <person name="Ruppert J."/>
            <person name="Shah N."/>
            <person name="Rotter K."/>
            <person name="Hodges J."/>
            <person name="Ingenthron E."/>
            <person name="Cordes M."/>
            <person name="Kohlberg S."/>
            <person name="Sgro J."/>
            <person name="Delgado B."/>
            <person name="Mead K."/>
            <person name="Chinwalla A."/>
            <person name="Leonard S."/>
            <person name="Crouse K."/>
            <person name="Collura K."/>
            <person name="Kudrna D."/>
            <person name="Currie J."/>
            <person name="He R."/>
            <person name="Angelova A."/>
            <person name="Rajasekar S."/>
            <person name="Mueller T."/>
            <person name="Lomeli R."/>
            <person name="Scara G."/>
            <person name="Ko A."/>
            <person name="Delaney K."/>
            <person name="Wissotski M."/>
            <person name="Lopez G."/>
            <person name="Campos D."/>
            <person name="Braidotti M."/>
            <person name="Ashley E."/>
            <person name="Golser W."/>
            <person name="Kim H."/>
            <person name="Lee S."/>
            <person name="Lin J."/>
            <person name="Dujmic Z."/>
            <person name="Kim W."/>
            <person name="Talag J."/>
            <person name="Zuccolo A."/>
            <person name="Fan C."/>
            <person name="Sebastian A."/>
            <person name="Kramer M."/>
            <person name="Spiegel L."/>
            <person name="Nascimento L."/>
            <person name="Zutavern T."/>
            <person name="Miller B."/>
            <person name="Ambroise C."/>
            <person name="Muller S."/>
            <person name="Spooner W."/>
            <person name="Narechania A."/>
            <person name="Ren L."/>
            <person name="Wei S."/>
            <person name="Kumari S."/>
            <person name="Faga B."/>
            <person name="Levy M.J."/>
            <person name="McMahan L."/>
            <person name="Van Buren P."/>
            <person name="Vaughn M.W."/>
            <person name="Ying K."/>
            <person name="Yeh C.-T."/>
            <person name="Emrich S.J."/>
            <person name="Jia Y."/>
            <person name="Kalyanaraman A."/>
            <person name="Hsia A.-P."/>
            <person name="Barbazuk W.B."/>
            <person name="Baucom R.S."/>
            <person name="Brutnell T.P."/>
            <person name="Carpita N.C."/>
            <person name="Chaparro C."/>
            <person name="Chia J.-M."/>
            <person name="Deragon J.-M."/>
            <person name="Estill J.C."/>
            <person name="Fu Y."/>
            <person name="Jeddeloh J.A."/>
            <person name="Han Y."/>
            <person name="Lee H."/>
            <person name="Li P."/>
            <person name="Lisch D.R."/>
            <person name="Liu S."/>
            <person name="Liu Z."/>
            <person name="Nagel D.H."/>
            <person name="McCann M.C."/>
            <person name="SanMiguel P."/>
            <person name="Myers A.M."/>
            <person name="Nettleton D."/>
            <person name="Nguyen J."/>
            <person name="Penning B.W."/>
            <person name="Ponnala L."/>
            <person name="Schneider K.L."/>
            <person name="Schwartz D.C."/>
            <person name="Sharma A."/>
            <person name="Soderlund C."/>
            <person name="Springer N.M."/>
            <person name="Sun Q."/>
            <person name="Wang H."/>
            <person name="Waterman M."/>
            <person name="Westerman R."/>
            <person name="Wolfgruber T.K."/>
            <person name="Yang L."/>
            <person name="Yu Y."/>
            <person name="Zhang L."/>
            <person name="Zhou S."/>
            <person name="Zhu Q."/>
            <person name="Bennetzen J.L."/>
            <person name="Dawe R.K."/>
            <person name="Jiang J."/>
            <person name="Jiang N."/>
            <person name="Presting G.G."/>
            <person name="Wessler S.R."/>
            <person name="Aluru S."/>
            <person name="Martienssen R.A."/>
            <person name="Clifton S.W."/>
            <person name="McCombie W.R."/>
            <person name="Wing R.A."/>
            <person name="Wilson R.K."/>
        </authorList>
    </citation>
    <scope>NUCLEOTIDE SEQUENCE [LARGE SCALE GENOMIC DNA]</scope>
    <source>
        <strain evidence="4">cv. B73</strain>
    </source>
</reference>
<feature type="region of interest" description="Disordered" evidence="1">
    <location>
        <begin position="46"/>
        <end position="72"/>
    </location>
</feature>
<feature type="transmembrane region" description="Helical" evidence="2">
    <location>
        <begin position="150"/>
        <end position="170"/>
    </location>
</feature>
<protein>
    <submittedName>
        <fullName evidence="3">Uncharacterized protein</fullName>
    </submittedName>
</protein>
<keyword evidence="2" id="KW-0472">Membrane</keyword>
<dbReference type="Proteomes" id="UP000007305">
    <property type="component" value="Chromosome 4"/>
</dbReference>
<dbReference type="InParanoid" id="A0A804NTR0"/>
<evidence type="ECO:0000313" key="3">
    <source>
        <dbReference type="EnsemblPlants" id="Zm00001eb185600_P001"/>
    </source>
</evidence>
<reference evidence="3" key="2">
    <citation type="submission" date="2019-07" db="EMBL/GenBank/DDBJ databases">
        <authorList>
            <person name="Seetharam A."/>
            <person name="Woodhouse M."/>
            <person name="Cannon E."/>
        </authorList>
    </citation>
    <scope>NUCLEOTIDE SEQUENCE [LARGE SCALE GENOMIC DNA]</scope>
    <source>
        <strain evidence="3">cv. B73</strain>
    </source>
</reference>
<organism evidence="3 4">
    <name type="scientific">Zea mays</name>
    <name type="common">Maize</name>
    <dbReference type="NCBI Taxonomy" id="4577"/>
    <lineage>
        <taxon>Eukaryota</taxon>
        <taxon>Viridiplantae</taxon>
        <taxon>Streptophyta</taxon>
        <taxon>Embryophyta</taxon>
        <taxon>Tracheophyta</taxon>
        <taxon>Spermatophyta</taxon>
        <taxon>Magnoliopsida</taxon>
        <taxon>Liliopsida</taxon>
        <taxon>Poales</taxon>
        <taxon>Poaceae</taxon>
        <taxon>PACMAD clade</taxon>
        <taxon>Panicoideae</taxon>
        <taxon>Andropogonodae</taxon>
        <taxon>Andropogoneae</taxon>
        <taxon>Tripsacinae</taxon>
        <taxon>Zea</taxon>
    </lineage>
</organism>
<keyword evidence="2" id="KW-1133">Transmembrane helix</keyword>
<dbReference type="EnsemblPlants" id="Zm00001eb185600_T001">
    <property type="protein sequence ID" value="Zm00001eb185600_P001"/>
    <property type="gene ID" value="Zm00001eb185600"/>
</dbReference>
<keyword evidence="4" id="KW-1185">Reference proteome</keyword>
<proteinExistence type="predicted"/>
<keyword evidence="2" id="KW-0812">Transmembrane</keyword>
<dbReference type="AlphaFoldDB" id="A0A804NTR0"/>
<evidence type="ECO:0000256" key="1">
    <source>
        <dbReference type="SAM" id="MobiDB-lite"/>
    </source>
</evidence>
<dbReference type="Gramene" id="Zm00001eb185600_T001">
    <property type="protein sequence ID" value="Zm00001eb185600_P001"/>
    <property type="gene ID" value="Zm00001eb185600"/>
</dbReference>
<name>A0A804NTR0_MAIZE</name>
<accession>A0A804NTR0</accession>
<evidence type="ECO:0000313" key="4">
    <source>
        <dbReference type="Proteomes" id="UP000007305"/>
    </source>
</evidence>
<reference evidence="3" key="3">
    <citation type="submission" date="2021-05" db="UniProtKB">
        <authorList>
            <consortium name="EnsemblPlants"/>
        </authorList>
    </citation>
    <scope>IDENTIFICATION</scope>
    <source>
        <strain evidence="3">cv. B73</strain>
    </source>
</reference>
<sequence length="198" mass="21852">MNQNSKPSVVASRTYLCSGRCLFSLGRTAPTFRSGTATLYGARKLQSPRGVDTASDSDRSLRKATRAVDTNSTPAMGPAVVHRWHCDARSSFSSLSAENHCRNSFSTLPPARRIFAPSESFPFTVSESFGPRVTARDAMRTNRSKHQLQFSLKACFCLGFGGSVSFFFLFRIQKFNQRSCLPCSLMPRTILSPFLVAC</sequence>
<evidence type="ECO:0000256" key="2">
    <source>
        <dbReference type="SAM" id="Phobius"/>
    </source>
</evidence>